<dbReference type="RefSeq" id="WP_208175360.1">
    <property type="nucleotide sequence ID" value="NZ_JAGETZ010000004.1"/>
</dbReference>
<gene>
    <name evidence="1" type="ORF">J4E00_11835</name>
</gene>
<proteinExistence type="predicted"/>
<accession>A0ABS3QGA9</accession>
<dbReference type="Proteomes" id="UP000664369">
    <property type="component" value="Unassembled WGS sequence"/>
</dbReference>
<evidence type="ECO:0000313" key="2">
    <source>
        <dbReference type="Proteomes" id="UP000664369"/>
    </source>
</evidence>
<comment type="caution">
    <text evidence="1">The sequence shown here is derived from an EMBL/GenBank/DDBJ whole genome shotgun (WGS) entry which is preliminary data.</text>
</comment>
<organism evidence="1 2">
    <name type="scientific">Hymenobacter negativus</name>
    <dbReference type="NCBI Taxonomy" id="2795026"/>
    <lineage>
        <taxon>Bacteria</taxon>
        <taxon>Pseudomonadati</taxon>
        <taxon>Bacteroidota</taxon>
        <taxon>Cytophagia</taxon>
        <taxon>Cytophagales</taxon>
        <taxon>Hymenobacteraceae</taxon>
        <taxon>Hymenobacter</taxon>
    </lineage>
</organism>
<keyword evidence="2" id="KW-1185">Reference proteome</keyword>
<reference evidence="1 2" key="1">
    <citation type="submission" date="2021-03" db="EMBL/GenBank/DDBJ databases">
        <authorList>
            <person name="Kim M.K."/>
        </authorList>
    </citation>
    <scope>NUCLEOTIDE SEQUENCE [LARGE SCALE GENOMIC DNA]</scope>
    <source>
        <strain evidence="1 2">BT442</strain>
    </source>
</reference>
<evidence type="ECO:0000313" key="1">
    <source>
        <dbReference type="EMBL" id="MBO2009745.1"/>
    </source>
</evidence>
<sequence>MLICTTERKPLIALLHHHANLIKEMHTQLKAYQNSPAKHEVWLRFQGDT</sequence>
<dbReference type="EMBL" id="JAGETZ010000004">
    <property type="protein sequence ID" value="MBO2009745.1"/>
    <property type="molecule type" value="Genomic_DNA"/>
</dbReference>
<name>A0ABS3QGA9_9BACT</name>
<protein>
    <submittedName>
        <fullName evidence="1">Uncharacterized protein</fullName>
    </submittedName>
</protein>